<dbReference type="CDD" id="cd18797">
    <property type="entry name" value="SF2_C_Hrq"/>
    <property type="match status" value="1"/>
</dbReference>
<dbReference type="CDD" id="cd17923">
    <property type="entry name" value="DEXHc_Hrq1-like"/>
    <property type="match status" value="1"/>
</dbReference>
<feature type="domain" description="Helicase ATP-binding" evidence="4">
    <location>
        <begin position="341"/>
        <end position="522"/>
    </location>
</feature>
<gene>
    <name evidence="6" type="primary">HRQ1</name>
    <name evidence="6" type="ORF">GLX27_002264</name>
</gene>
<dbReference type="GO" id="GO:0004386">
    <property type="term" value="F:helicase activity"/>
    <property type="evidence" value="ECO:0007669"/>
    <property type="project" value="UniProtKB-KW"/>
</dbReference>
<dbReference type="Pfam" id="PF00271">
    <property type="entry name" value="Helicase_C"/>
    <property type="match status" value="1"/>
</dbReference>
<dbReference type="InterPro" id="IPR011545">
    <property type="entry name" value="DEAD/DEAH_box_helicase_dom"/>
</dbReference>
<dbReference type="PANTHER" id="PTHR47957">
    <property type="entry name" value="ATP-DEPENDENT HELICASE HRQ1"/>
    <property type="match status" value="1"/>
</dbReference>
<feature type="region of interest" description="Disordered" evidence="3">
    <location>
        <begin position="1"/>
        <end position="33"/>
    </location>
</feature>
<dbReference type="SMART" id="SM00490">
    <property type="entry name" value="HELICc"/>
    <property type="match status" value="1"/>
</dbReference>
<reference evidence="6 7" key="1">
    <citation type="journal article" date="2020" name="Elife">
        <title>Loss of centromere function drives karyotype evolution in closely related Malassezia species.</title>
        <authorList>
            <person name="Sankaranarayanan S.R."/>
            <person name="Ianiri G."/>
            <person name="Coelho M.A."/>
            <person name="Reza M.H."/>
            <person name="Thimmappa B.C."/>
            <person name="Ganguly P."/>
            <person name="Vadnala R.N."/>
            <person name="Sun S."/>
            <person name="Siddharthan R."/>
            <person name="Tellgren-Roth C."/>
            <person name="Dawson T.L."/>
            <person name="Heitman J."/>
            <person name="Sanyal K."/>
        </authorList>
    </citation>
    <scope>NUCLEOTIDE SEQUENCE [LARGE SCALE GENOMIC DNA]</scope>
    <source>
        <strain evidence="6">CBS14141</strain>
    </source>
</reference>
<sequence>MAPRAQASRGAAPAPRAAPQAAKHEADAGVGDTEFPASASAATAVPAAPPIPWPPALADLGKTFRVRRPLTQALCTVYTFCSAHKQLLTSFDTIRNGVEALTRTYVATHSPSALRVEDLAQIKAVCPELLDIVYVPTASVRDTDKKRKREDDVYAPHNVQTPEYTLLVEFTDGTVDTGKMSRHGVHPPKVAPEHATRALIERRNDTFRRAVDTLIAASAEAVRAPLTQHTDAVALVREASHQYIPVRPGEVPADVERREQRARLEAWEADPASKPSVREVLAALPEQPWWREQIVAGGRRTFAARAAQYAVPDVPLRAEVAEAIEHTHGITQLYTHQARAVSAMQRGQHVVVSTGTSSGKSLVYQIPIATELLDDAAATALCIFPTKALTQDQRQSLERVLFACGLAAPVATYDGDTPRDARREIRASVRVLFTNPDMLHQSILPHEEAWRRFFRGLRIVVVDEVHVYTGTFGVHVALILRRLRRVCAALGNDRLQFVSCSATIANPVAHMATLLALEPNEVTSVEEDGSPCGAKEWVVWNPPEVDPDALVGPRVSAYTEVSRVFRHLLLHGLRTIVFAKVRRTCEIIVRQVREDLARDGHADLAERVHGYRSGYSPADRRRLEHAMRAGDVLGLVATTALELGMDIGSLDAVVLFGVPYSAASMWQQAGRAGRRQRDALVVVLTEPFAVDQYCAQNPDVLFSAPHAPLALDVHNELLLVPHLQCAALEVPICIADDVRYFGPRLAALCAAHLERDAAGYFHYTDVHGAQPAREISIRGARQETYKYVDARTGAVLEEVELERVFFEAFQGAVFLHQGHSYVCDDVLHDLRLALMRRTDVLYHTRPRDLTDTDATQTRRIRTLEHAADVLAYFGQVTITSRVWGYYKVDRRGNILDMVEVDAAPLVRTTQGLWIDVPWALVQTIAAQGINASAAIHAAEHAILSLTPLFVASGTEDVRTECKLVRRELGEQKRATQRKRPSRLIFYDKPGNDGGTCALVFAHLDALLRIALSVIEACPCADGCPGCIKTTACSGDAEVSSKAGAGAVLRGLLGQRVFPDDEPLHHEPGHAARALDAAESLAATLCSPAPVPAEGEVVVEHVIEDALPARPPPPRPHARPLAAAG</sequence>
<evidence type="ECO:0000259" key="4">
    <source>
        <dbReference type="PROSITE" id="PS51192"/>
    </source>
</evidence>
<dbReference type="PROSITE" id="PS51192">
    <property type="entry name" value="HELICASE_ATP_BIND_1"/>
    <property type="match status" value="1"/>
</dbReference>
<dbReference type="InterPro" id="IPR014001">
    <property type="entry name" value="Helicase_ATP-bd"/>
</dbReference>
<name>A0ABY8ERU8_MALFU</name>
<evidence type="ECO:0000256" key="2">
    <source>
        <dbReference type="ARBA" id="ARBA00022840"/>
    </source>
</evidence>
<dbReference type="PANTHER" id="PTHR47957:SF3">
    <property type="entry name" value="ATP-DEPENDENT HELICASE HRQ1"/>
    <property type="match status" value="1"/>
</dbReference>
<dbReference type="InterPro" id="IPR027417">
    <property type="entry name" value="P-loop_NTPase"/>
</dbReference>
<dbReference type="InterPro" id="IPR001650">
    <property type="entry name" value="Helicase_C-like"/>
</dbReference>
<protein>
    <submittedName>
        <fullName evidence="6">ATP-dependent 3'-5' DNA helicase</fullName>
    </submittedName>
</protein>
<keyword evidence="6" id="KW-0347">Helicase</keyword>
<dbReference type="Pfam" id="PF09369">
    <property type="entry name" value="MZB"/>
    <property type="match status" value="1"/>
</dbReference>
<dbReference type="InterPro" id="IPR018973">
    <property type="entry name" value="MZB"/>
</dbReference>
<keyword evidence="2" id="KW-0067">ATP-binding</keyword>
<dbReference type="InterPro" id="IPR055227">
    <property type="entry name" value="HRQ1_WHD"/>
</dbReference>
<keyword evidence="1" id="KW-0547">Nucleotide-binding</keyword>
<dbReference type="Gene3D" id="3.40.50.300">
    <property type="entry name" value="P-loop containing nucleotide triphosphate hydrolases"/>
    <property type="match status" value="2"/>
</dbReference>
<dbReference type="SMART" id="SM00487">
    <property type="entry name" value="DEXDc"/>
    <property type="match status" value="1"/>
</dbReference>
<dbReference type="Pfam" id="PF00270">
    <property type="entry name" value="DEAD"/>
    <property type="match status" value="1"/>
</dbReference>
<proteinExistence type="predicted"/>
<evidence type="ECO:0000313" key="7">
    <source>
        <dbReference type="Proteomes" id="UP000818624"/>
    </source>
</evidence>
<dbReference type="PROSITE" id="PS51194">
    <property type="entry name" value="HELICASE_CTER"/>
    <property type="match status" value="1"/>
</dbReference>
<evidence type="ECO:0000256" key="1">
    <source>
        <dbReference type="ARBA" id="ARBA00022741"/>
    </source>
</evidence>
<dbReference type="Pfam" id="PF22982">
    <property type="entry name" value="WHD_HRQ1"/>
    <property type="match status" value="1"/>
</dbReference>
<evidence type="ECO:0000256" key="3">
    <source>
        <dbReference type="SAM" id="MobiDB-lite"/>
    </source>
</evidence>
<keyword evidence="7" id="KW-1185">Reference proteome</keyword>
<feature type="domain" description="Helicase C-terminal" evidence="5">
    <location>
        <begin position="563"/>
        <end position="717"/>
    </location>
</feature>
<dbReference type="SUPFAM" id="SSF52540">
    <property type="entry name" value="P-loop containing nucleoside triphosphate hydrolases"/>
    <property type="match status" value="1"/>
</dbReference>
<evidence type="ECO:0000259" key="5">
    <source>
        <dbReference type="PROSITE" id="PS51194"/>
    </source>
</evidence>
<dbReference type="Proteomes" id="UP000818624">
    <property type="component" value="Chromosome 2"/>
</dbReference>
<evidence type="ECO:0000313" key="6">
    <source>
        <dbReference type="EMBL" id="WFD47612.1"/>
    </source>
</evidence>
<organism evidence="6 7">
    <name type="scientific">Malassezia furfur</name>
    <name type="common">Pityriasis versicolor infection agent</name>
    <name type="synonym">Pityrosporum furfur</name>
    <dbReference type="NCBI Taxonomy" id="55194"/>
    <lineage>
        <taxon>Eukaryota</taxon>
        <taxon>Fungi</taxon>
        <taxon>Dikarya</taxon>
        <taxon>Basidiomycota</taxon>
        <taxon>Ustilaginomycotina</taxon>
        <taxon>Malasseziomycetes</taxon>
        <taxon>Malasseziales</taxon>
        <taxon>Malasseziaceae</taxon>
        <taxon>Malassezia</taxon>
    </lineage>
</organism>
<accession>A0ABY8ERU8</accession>
<dbReference type="EMBL" id="CP046235">
    <property type="protein sequence ID" value="WFD47612.1"/>
    <property type="molecule type" value="Genomic_DNA"/>
</dbReference>
<feature type="compositionally biased region" description="Low complexity" evidence="3">
    <location>
        <begin position="1"/>
        <end position="21"/>
    </location>
</feature>
<keyword evidence="6" id="KW-0378">Hydrolase</keyword>